<reference evidence="2 3" key="1">
    <citation type="submission" date="2020-05" db="EMBL/GenBank/DDBJ databases">
        <title>MicrobeNet Type strains.</title>
        <authorList>
            <person name="Nicholson A.C."/>
        </authorList>
    </citation>
    <scope>NUCLEOTIDE SEQUENCE [LARGE SCALE GENOMIC DNA]</scope>
    <source>
        <strain evidence="2 3">ATCC 700815</strain>
    </source>
</reference>
<gene>
    <name evidence="2" type="ORF">HLB16_26385</name>
</gene>
<comment type="caution">
    <text evidence="2">The sequence shown here is derived from an EMBL/GenBank/DDBJ whole genome shotgun (WGS) entry which is preliminary data.</text>
</comment>
<feature type="region of interest" description="Disordered" evidence="1">
    <location>
        <begin position="1"/>
        <end position="23"/>
    </location>
</feature>
<evidence type="ECO:0000313" key="2">
    <source>
        <dbReference type="EMBL" id="NNH14371.1"/>
    </source>
</evidence>
<sequence length="159" mass="16545">MLFAKPPSTLDDPAATTGAAGLARRPVSRTTRRLTLAVALCGLALAAACSSKPAMPPPGSITDDRAVGDILVRFTPPAVDTSLQAGELLAQAKGPIRFVVKRPMSGGTWLVTAISPSPEATIEQAVSTLRALPRIEAAEADRRLTPSRPKPTGRDMPAN</sequence>
<organism evidence="2 3">
    <name type="scientific">Cupriavidus gilardii</name>
    <dbReference type="NCBI Taxonomy" id="82541"/>
    <lineage>
        <taxon>Bacteria</taxon>
        <taxon>Pseudomonadati</taxon>
        <taxon>Pseudomonadota</taxon>
        <taxon>Betaproteobacteria</taxon>
        <taxon>Burkholderiales</taxon>
        <taxon>Burkholderiaceae</taxon>
        <taxon>Cupriavidus</taxon>
    </lineage>
</organism>
<evidence type="ECO:0000313" key="3">
    <source>
        <dbReference type="Proteomes" id="UP000542973"/>
    </source>
</evidence>
<dbReference type="EMBL" id="JABEMD010000107">
    <property type="protein sequence ID" value="NNH14371.1"/>
    <property type="molecule type" value="Genomic_DNA"/>
</dbReference>
<dbReference type="Proteomes" id="UP000542973">
    <property type="component" value="Unassembled WGS sequence"/>
</dbReference>
<proteinExistence type="predicted"/>
<feature type="region of interest" description="Disordered" evidence="1">
    <location>
        <begin position="136"/>
        <end position="159"/>
    </location>
</feature>
<accession>A0A849BEH9</accession>
<protein>
    <submittedName>
        <fullName evidence="2">Uncharacterized protein</fullName>
    </submittedName>
</protein>
<dbReference type="RefSeq" id="WP_053821483.1">
    <property type="nucleotide sequence ID" value="NZ_BAAAEB010000011.1"/>
</dbReference>
<dbReference type="AlphaFoldDB" id="A0A849BEH9"/>
<feature type="compositionally biased region" description="Low complexity" evidence="1">
    <location>
        <begin position="10"/>
        <end position="23"/>
    </location>
</feature>
<evidence type="ECO:0000256" key="1">
    <source>
        <dbReference type="SAM" id="MobiDB-lite"/>
    </source>
</evidence>
<name>A0A849BEH9_9BURK</name>